<feature type="binding site" evidence="10 13">
    <location>
        <position position="459"/>
    </location>
    <ligand>
        <name>Mn(2+)</name>
        <dbReference type="ChEBI" id="CHEBI:29035"/>
        <label>1</label>
    </ligand>
</feature>
<dbReference type="GO" id="GO:0006096">
    <property type="term" value="P:glycolytic process"/>
    <property type="evidence" value="ECO:0007669"/>
    <property type="project" value="UniProtKB-UniRule"/>
</dbReference>
<dbReference type="InterPro" id="IPR006124">
    <property type="entry name" value="Metalloenzyme"/>
</dbReference>
<dbReference type="FunFam" id="3.40.720.10:FF:000001">
    <property type="entry name" value="2,3-bisphosphoglycerate-independent phosphoglycerate mutase"/>
    <property type="match status" value="1"/>
</dbReference>
<reference evidence="16 17" key="1">
    <citation type="journal article" date="2016" name="Int. J. Syst. Evol. Microbiol.">
        <title>Reclassification of Wolbachia persica as Francisella persica comb. nov. and emended description of the family Francisellaceae.</title>
        <authorList>
            <person name="Larson M.A."/>
            <person name="Nalbantoglu U."/>
            <person name="Sayood K."/>
            <person name="Zentz E.B."/>
            <person name="Cer R.Z."/>
            <person name="Iwen P.C."/>
            <person name="Francesconi S.C."/>
            <person name="Bishop-Lilly K.A."/>
            <person name="Mokashi V.P."/>
            <person name="Sjostedt A."/>
            <person name="Hinrichs S.H."/>
        </authorList>
    </citation>
    <scope>NUCLEOTIDE SEQUENCE [LARGE SCALE GENOMIC DNA]</scope>
    <source>
        <strain evidence="16 17">FSC845</strain>
    </source>
</reference>
<evidence type="ECO:0000256" key="13">
    <source>
        <dbReference type="PIRSR" id="PIRSR001492-3"/>
    </source>
</evidence>
<dbReference type="FunFam" id="3.40.1450.10:FF:000001">
    <property type="entry name" value="2,3-bisphosphoglycerate-independent phosphoglycerate mutase"/>
    <property type="match status" value="1"/>
</dbReference>
<dbReference type="RefSeq" id="WP_064461123.1">
    <property type="nucleotide sequence ID" value="NZ_CP012505.1"/>
</dbReference>
<feature type="binding site" evidence="10 13">
    <location>
        <position position="399"/>
    </location>
    <ligand>
        <name>Mn(2+)</name>
        <dbReference type="ChEBI" id="CHEBI:29035"/>
        <label>1</label>
    </ligand>
</feature>
<evidence type="ECO:0000256" key="9">
    <source>
        <dbReference type="ARBA" id="ARBA00071648"/>
    </source>
</evidence>
<sequence length="516" mass="58142">MKKTILLVILDGWGYSDSDYFNAIKNANTPTWDSIWKEFPKTLINASSLEVGLPRGQMGNSEVGHVNIGCGRVVYQELTKIDKSIEEKTFGGNKAICTAIDNVIKNDSNLHLIGLLSPGGVHSHEEHIFEMIKIAKQKGIKRVYLHAFLDGRDTPPRSAEKSIKKADKLLQDLNIGYIASVCGRYYAMDRDNRWDRVEKAYNAIVNANAEFIYDSALEALEQSYARDQSDEFVIPTCIKKGGYLVKVKDNDSVIFMNFRADRAREISHAFTDESFDNFLRKKHLNINFTTLTEYDSKLKCAVAFPPEYPVNTLGEVLMKNHKTQLRIAETEKYPHVTFFFNGGREEQFAWEDRILIPSPKVATYDLQPEMSAPEVTDKLIAAINSGKYDCIICNYANSDMVGHTGNYEAAIQAIEYLDKCLARLKDAILEHDGSMFITADHGNADMMVNPETQKPHTAHTTNLVPFVYVGHKKAQVALENGKLSDIAPTILNVMGIVQPKEMTGRTIFNFENKDFI</sequence>
<dbReference type="EMBL" id="CP012505">
    <property type="protein sequence ID" value="ALB01708.1"/>
    <property type="molecule type" value="Genomic_DNA"/>
</dbReference>
<keyword evidence="17" id="KW-1185">Reference proteome</keyword>
<evidence type="ECO:0000256" key="4">
    <source>
        <dbReference type="ARBA" id="ARBA00012026"/>
    </source>
</evidence>
<feature type="domain" description="BPG-independent PGAM N-terminal" evidence="15">
    <location>
        <begin position="81"/>
        <end position="295"/>
    </location>
</feature>
<dbReference type="InterPro" id="IPR005995">
    <property type="entry name" value="Pgm_bpd_ind"/>
</dbReference>
<evidence type="ECO:0000256" key="1">
    <source>
        <dbReference type="ARBA" id="ARBA00000370"/>
    </source>
</evidence>
<evidence type="ECO:0000256" key="10">
    <source>
        <dbReference type="HAMAP-Rule" id="MF_01038"/>
    </source>
</evidence>
<feature type="binding site" evidence="10 12">
    <location>
        <position position="332"/>
    </location>
    <ligand>
        <name>substrate</name>
    </ligand>
</feature>
<keyword evidence="6 10" id="KW-0324">Glycolysis</keyword>
<evidence type="ECO:0000256" key="11">
    <source>
        <dbReference type="PIRSR" id="PIRSR001492-1"/>
    </source>
</evidence>
<gene>
    <name evidence="10" type="primary">gpmI</name>
    <name evidence="16" type="ORF">ACH24_03120</name>
</gene>
<dbReference type="InterPro" id="IPR036646">
    <property type="entry name" value="PGAM_B_sf"/>
</dbReference>
<dbReference type="Proteomes" id="UP000242800">
    <property type="component" value="Chromosome"/>
</dbReference>
<dbReference type="GO" id="GO:0005829">
    <property type="term" value="C:cytosol"/>
    <property type="evidence" value="ECO:0007669"/>
    <property type="project" value="TreeGrafter"/>
</dbReference>
<evidence type="ECO:0000259" key="14">
    <source>
        <dbReference type="Pfam" id="PF01676"/>
    </source>
</evidence>
<dbReference type="GO" id="GO:0004619">
    <property type="term" value="F:phosphoglycerate mutase activity"/>
    <property type="evidence" value="ECO:0007669"/>
    <property type="project" value="UniProtKB-UniRule"/>
</dbReference>
<dbReference type="GO" id="GO:0030145">
    <property type="term" value="F:manganese ion binding"/>
    <property type="evidence" value="ECO:0007669"/>
    <property type="project" value="UniProtKB-UniRule"/>
</dbReference>
<evidence type="ECO:0000256" key="12">
    <source>
        <dbReference type="PIRSR" id="PIRSR001492-2"/>
    </source>
</evidence>
<dbReference type="AlphaFoldDB" id="A0AAC8VDZ7"/>
<feature type="domain" description="Metalloenzyme" evidence="14">
    <location>
        <begin position="3"/>
        <end position="496"/>
    </location>
</feature>
<feature type="binding site" evidence="10 13">
    <location>
        <position position="441"/>
    </location>
    <ligand>
        <name>Mn(2+)</name>
        <dbReference type="ChEBI" id="CHEBI:29035"/>
        <label>2</label>
    </ligand>
</feature>
<feature type="binding site" evidence="10 13">
    <location>
        <position position="440"/>
    </location>
    <ligand>
        <name>Mn(2+)</name>
        <dbReference type="ChEBI" id="CHEBI:29035"/>
        <label>2</label>
    </ligand>
</feature>
<dbReference type="KEGG" id="fper:ACH24_03120"/>
<feature type="binding site" evidence="10 12">
    <location>
        <position position="122"/>
    </location>
    <ligand>
        <name>substrate</name>
    </ligand>
</feature>
<dbReference type="SUPFAM" id="SSF53649">
    <property type="entry name" value="Alkaline phosphatase-like"/>
    <property type="match status" value="1"/>
</dbReference>
<dbReference type="PANTHER" id="PTHR31637">
    <property type="entry name" value="2,3-BISPHOSPHOGLYCERATE-INDEPENDENT PHOSPHOGLYCERATE MUTASE"/>
    <property type="match status" value="1"/>
</dbReference>
<protein>
    <recommendedName>
        <fullName evidence="9 10">2,3-bisphosphoglycerate-independent phosphoglycerate mutase</fullName>
        <shortName evidence="10">BPG-independent PGAM</shortName>
        <shortName evidence="10">Phosphoglyceromutase</shortName>
        <shortName evidence="10">iPGM</shortName>
        <ecNumber evidence="4 10">5.4.2.12</ecNumber>
    </recommendedName>
</protein>
<dbReference type="CDD" id="cd16010">
    <property type="entry name" value="iPGM"/>
    <property type="match status" value="1"/>
</dbReference>
<evidence type="ECO:0000256" key="2">
    <source>
        <dbReference type="ARBA" id="ARBA00004798"/>
    </source>
</evidence>
<feature type="binding site" evidence="10 12">
    <location>
        <position position="190"/>
    </location>
    <ligand>
        <name>substrate</name>
    </ligand>
</feature>
<evidence type="ECO:0000259" key="15">
    <source>
        <dbReference type="Pfam" id="PF06415"/>
    </source>
</evidence>
<comment type="similarity">
    <text evidence="3 10">Belongs to the BPG-independent phosphoglycerate mutase family.</text>
</comment>
<dbReference type="GO" id="GO:0006007">
    <property type="term" value="P:glucose catabolic process"/>
    <property type="evidence" value="ECO:0007669"/>
    <property type="project" value="InterPro"/>
</dbReference>
<feature type="binding site" evidence="10 13">
    <location>
        <position position="11"/>
    </location>
    <ligand>
        <name>Mn(2+)</name>
        <dbReference type="ChEBI" id="CHEBI:29035"/>
        <label>2</label>
    </ligand>
</feature>
<evidence type="ECO:0000313" key="16">
    <source>
        <dbReference type="EMBL" id="ALB01708.1"/>
    </source>
</evidence>
<feature type="active site" description="Phosphoserine intermediate" evidence="10 11">
    <location>
        <position position="61"/>
    </location>
</feature>
<comment type="cofactor">
    <cofactor evidence="10">
        <name>Mn(2+)</name>
        <dbReference type="ChEBI" id="CHEBI:29035"/>
    </cofactor>
    <text evidence="10">Binds 2 manganese ions per subunit.</text>
</comment>
<dbReference type="PIRSF" id="PIRSF001492">
    <property type="entry name" value="IPGAM"/>
    <property type="match status" value="1"/>
</dbReference>
<evidence type="ECO:0000256" key="8">
    <source>
        <dbReference type="ARBA" id="ARBA00023235"/>
    </source>
</evidence>
<feature type="binding site" evidence="10 12">
    <location>
        <position position="184"/>
    </location>
    <ligand>
        <name>substrate</name>
    </ligand>
</feature>
<evidence type="ECO:0000313" key="17">
    <source>
        <dbReference type="Proteomes" id="UP000242800"/>
    </source>
</evidence>
<dbReference type="HAMAP" id="MF_01038">
    <property type="entry name" value="GpmI"/>
    <property type="match status" value="1"/>
</dbReference>
<proteinExistence type="inferred from homology"/>
<comment type="subunit">
    <text evidence="10">Monomer.</text>
</comment>
<feature type="binding site" evidence="10 12">
    <location>
        <begin position="152"/>
        <end position="153"/>
    </location>
    <ligand>
        <name>substrate</name>
    </ligand>
</feature>
<feature type="binding site" evidence="10 13">
    <location>
        <position position="61"/>
    </location>
    <ligand>
        <name>Mn(2+)</name>
        <dbReference type="ChEBI" id="CHEBI:29035"/>
        <label>2</label>
    </ligand>
</feature>
<dbReference type="Gene3D" id="3.40.720.10">
    <property type="entry name" value="Alkaline Phosphatase, subunit A"/>
    <property type="match status" value="1"/>
</dbReference>
<dbReference type="SUPFAM" id="SSF64158">
    <property type="entry name" value="2,3-Bisphosphoglycerate-independent phosphoglycerate mutase, substrate-binding domain"/>
    <property type="match status" value="1"/>
</dbReference>
<dbReference type="NCBIfam" id="TIGR01307">
    <property type="entry name" value="pgm_bpd_ind"/>
    <property type="match status" value="1"/>
</dbReference>
<comment type="catalytic activity">
    <reaction evidence="1 10">
        <text>(2R)-2-phosphoglycerate = (2R)-3-phosphoglycerate</text>
        <dbReference type="Rhea" id="RHEA:15901"/>
        <dbReference type="ChEBI" id="CHEBI:58272"/>
        <dbReference type="ChEBI" id="CHEBI:58289"/>
        <dbReference type="EC" id="5.4.2.12"/>
    </reaction>
</comment>
<keyword evidence="7 10" id="KW-0464">Manganese</keyword>
<dbReference type="Pfam" id="PF06415">
    <property type="entry name" value="iPGM_N"/>
    <property type="match status" value="1"/>
</dbReference>
<evidence type="ECO:0000256" key="5">
    <source>
        <dbReference type="ARBA" id="ARBA00022723"/>
    </source>
</evidence>
<organism evidence="16 17">
    <name type="scientific">Francisella persica ATCC VR-331</name>
    <dbReference type="NCBI Taxonomy" id="1086726"/>
    <lineage>
        <taxon>Bacteria</taxon>
        <taxon>Pseudomonadati</taxon>
        <taxon>Pseudomonadota</taxon>
        <taxon>Gammaproteobacteria</taxon>
        <taxon>Thiotrichales</taxon>
        <taxon>Francisellaceae</taxon>
        <taxon>Francisella</taxon>
    </lineage>
</organism>
<dbReference type="Pfam" id="PF01676">
    <property type="entry name" value="Metalloenzyme"/>
    <property type="match status" value="1"/>
</dbReference>
<evidence type="ECO:0000256" key="3">
    <source>
        <dbReference type="ARBA" id="ARBA00008819"/>
    </source>
</evidence>
<feature type="binding site" evidence="10 12">
    <location>
        <begin position="259"/>
        <end position="262"/>
    </location>
    <ligand>
        <name>substrate</name>
    </ligand>
</feature>
<comment type="function">
    <text evidence="10">Catalyzes the interconversion of 2-phosphoglycerate and 3-phosphoglycerate.</text>
</comment>
<feature type="binding site" evidence="10 13">
    <location>
        <position position="403"/>
    </location>
    <ligand>
        <name>Mn(2+)</name>
        <dbReference type="ChEBI" id="CHEBI:29035"/>
        <label>1</label>
    </ligand>
</feature>
<dbReference type="EC" id="5.4.2.12" evidence="4 10"/>
<keyword evidence="8 10" id="KW-0413">Isomerase</keyword>
<dbReference type="InterPro" id="IPR011258">
    <property type="entry name" value="BPG-indep_PGM_N"/>
</dbReference>
<dbReference type="PANTHER" id="PTHR31637:SF0">
    <property type="entry name" value="2,3-BISPHOSPHOGLYCERATE-INDEPENDENT PHOSPHOGLYCERATE MUTASE"/>
    <property type="match status" value="1"/>
</dbReference>
<dbReference type="InterPro" id="IPR017850">
    <property type="entry name" value="Alkaline_phosphatase_core_sf"/>
</dbReference>
<evidence type="ECO:0000256" key="7">
    <source>
        <dbReference type="ARBA" id="ARBA00023211"/>
    </source>
</evidence>
<evidence type="ECO:0000256" key="6">
    <source>
        <dbReference type="ARBA" id="ARBA00023152"/>
    </source>
</evidence>
<comment type="pathway">
    <text evidence="2 10">Carbohydrate degradation; glycolysis; pyruvate from D-glyceraldehyde 3-phosphate: step 3/5.</text>
</comment>
<dbReference type="Gene3D" id="3.40.1450.10">
    <property type="entry name" value="BPG-independent phosphoglycerate mutase, domain B"/>
    <property type="match status" value="1"/>
</dbReference>
<name>A0AAC8VDZ7_9GAMM</name>
<keyword evidence="5 10" id="KW-0479">Metal-binding</keyword>
<accession>A0AAC8VDZ7</accession>